<dbReference type="PANTHER" id="PTHR33325:SF5">
    <property type="entry name" value="TRANSCRIPTION FACTOR INTERACTOR AND REGULATOR CCHC(ZN) FAMILY"/>
    <property type="match status" value="1"/>
</dbReference>
<evidence type="ECO:0000313" key="1">
    <source>
        <dbReference type="EMBL" id="KAL2475589.1"/>
    </source>
</evidence>
<dbReference type="EMBL" id="JBFOLK010000011">
    <property type="protein sequence ID" value="KAL2475589.1"/>
    <property type="molecule type" value="Genomic_DNA"/>
</dbReference>
<dbReference type="AlphaFoldDB" id="A0ABD1QI59"/>
<dbReference type="PANTHER" id="PTHR33325">
    <property type="entry name" value="ZINC FINGER, CCHC-TYPE-RELATED"/>
    <property type="match status" value="1"/>
</dbReference>
<sequence>MGMDVDANADTNTDEDADLDEIMGHYQPQGNMFKKYKINKNNSSKKEHEENCFSYGMKGHWSRTYCMVKLLVDLYQRSIKGKEKVETNFADFDDPIDVTHLDVSDFFADQNRNINHLIEEGVIGNID</sequence>
<dbReference type="Proteomes" id="UP001604336">
    <property type="component" value="Unassembled WGS sequence"/>
</dbReference>
<keyword evidence="2" id="KW-1185">Reference proteome</keyword>
<accession>A0ABD1QI59</accession>
<proteinExistence type="predicted"/>
<gene>
    <name evidence="1" type="ORF">Adt_36325</name>
</gene>
<name>A0ABD1QI59_9LAMI</name>
<comment type="caution">
    <text evidence="1">The sequence shown here is derived from an EMBL/GenBank/DDBJ whole genome shotgun (WGS) entry which is preliminary data.</text>
</comment>
<evidence type="ECO:0000313" key="2">
    <source>
        <dbReference type="Proteomes" id="UP001604336"/>
    </source>
</evidence>
<reference evidence="2" key="1">
    <citation type="submission" date="2024-07" db="EMBL/GenBank/DDBJ databases">
        <title>Two chromosome-level genome assemblies of Korean endemic species Abeliophyllum distichum and Forsythia ovata (Oleaceae).</title>
        <authorList>
            <person name="Jang H."/>
        </authorList>
    </citation>
    <scope>NUCLEOTIDE SEQUENCE [LARGE SCALE GENOMIC DNA]</scope>
</reference>
<protein>
    <submittedName>
        <fullName evidence="1">CCHC-type domain-containing protein</fullName>
    </submittedName>
</protein>
<organism evidence="1 2">
    <name type="scientific">Abeliophyllum distichum</name>
    <dbReference type="NCBI Taxonomy" id="126358"/>
    <lineage>
        <taxon>Eukaryota</taxon>
        <taxon>Viridiplantae</taxon>
        <taxon>Streptophyta</taxon>
        <taxon>Embryophyta</taxon>
        <taxon>Tracheophyta</taxon>
        <taxon>Spermatophyta</taxon>
        <taxon>Magnoliopsida</taxon>
        <taxon>eudicotyledons</taxon>
        <taxon>Gunneridae</taxon>
        <taxon>Pentapetalae</taxon>
        <taxon>asterids</taxon>
        <taxon>lamiids</taxon>
        <taxon>Lamiales</taxon>
        <taxon>Oleaceae</taxon>
        <taxon>Forsythieae</taxon>
        <taxon>Abeliophyllum</taxon>
    </lineage>
</organism>